<dbReference type="SUPFAM" id="SSF46785">
    <property type="entry name" value="Winged helix' DNA-binding domain"/>
    <property type="match status" value="1"/>
</dbReference>
<dbReference type="GO" id="GO:0003677">
    <property type="term" value="F:DNA binding"/>
    <property type="evidence" value="ECO:0007669"/>
    <property type="project" value="UniProtKB-KW"/>
</dbReference>
<comment type="caution">
    <text evidence="6">The sequence shown here is derived from an EMBL/GenBank/DDBJ whole genome shotgun (WGS) entry which is preliminary data.</text>
</comment>
<feature type="domain" description="HTH lysR-type" evidence="5">
    <location>
        <begin position="1"/>
        <end position="60"/>
    </location>
</feature>
<dbReference type="InterPro" id="IPR036388">
    <property type="entry name" value="WH-like_DNA-bd_sf"/>
</dbReference>
<dbReference type="GO" id="GO:0003700">
    <property type="term" value="F:DNA-binding transcription factor activity"/>
    <property type="evidence" value="ECO:0007669"/>
    <property type="project" value="InterPro"/>
</dbReference>
<proteinExistence type="inferred from homology"/>
<evidence type="ECO:0000256" key="4">
    <source>
        <dbReference type="ARBA" id="ARBA00023163"/>
    </source>
</evidence>
<name>A0A246RZJ7_9GAMM</name>
<accession>A0A246RZJ7</accession>
<dbReference type="PRINTS" id="PR00039">
    <property type="entry name" value="HTHLYSR"/>
</dbReference>
<evidence type="ECO:0000259" key="5">
    <source>
        <dbReference type="PROSITE" id="PS50931"/>
    </source>
</evidence>
<gene>
    <name evidence="6" type="ORF">JI62_15250</name>
</gene>
<comment type="similarity">
    <text evidence="1">Belongs to the LysR transcriptional regulatory family.</text>
</comment>
<organism evidence="6 7">
    <name type="scientific">Halomonas campaniensis</name>
    <dbReference type="NCBI Taxonomy" id="213554"/>
    <lineage>
        <taxon>Bacteria</taxon>
        <taxon>Pseudomonadati</taxon>
        <taxon>Pseudomonadota</taxon>
        <taxon>Gammaproteobacteria</taxon>
        <taxon>Oceanospirillales</taxon>
        <taxon>Halomonadaceae</taxon>
        <taxon>Halomonas</taxon>
    </lineage>
</organism>
<keyword evidence="3" id="KW-0238">DNA-binding</keyword>
<dbReference type="PANTHER" id="PTHR30537">
    <property type="entry name" value="HTH-TYPE TRANSCRIPTIONAL REGULATOR"/>
    <property type="match status" value="1"/>
</dbReference>
<reference evidence="6 7" key="1">
    <citation type="submission" date="2014-08" db="EMBL/GenBank/DDBJ databases">
        <title>Draft genome sequence of a novel L-asparaginase producing marine bacterium, Halomonas campaniensis.</title>
        <authorList>
            <person name="Sundarakrishnan B."/>
            <person name="Moushumi Priya A."/>
            <person name="Raman G."/>
            <person name="Sakthivel N."/>
            <person name="Park S."/>
            <person name="Jayachandran S."/>
        </authorList>
    </citation>
    <scope>NUCLEOTIDE SEQUENCE [LARGE SCALE GENOMIC DNA]</scope>
    <source>
        <strain evidence="6 7">SK03</strain>
    </source>
</reference>
<evidence type="ECO:0000256" key="3">
    <source>
        <dbReference type="ARBA" id="ARBA00023125"/>
    </source>
</evidence>
<dbReference type="Pfam" id="PF00126">
    <property type="entry name" value="HTH_1"/>
    <property type="match status" value="1"/>
</dbReference>
<keyword evidence="7" id="KW-1185">Reference proteome</keyword>
<dbReference type="FunFam" id="1.10.10.10:FF:000038">
    <property type="entry name" value="Glycine cleavage system transcriptional activator"/>
    <property type="match status" value="1"/>
</dbReference>
<dbReference type="AlphaFoldDB" id="A0A246RZJ7"/>
<dbReference type="Gene3D" id="1.10.10.10">
    <property type="entry name" value="Winged helix-like DNA-binding domain superfamily/Winged helix DNA-binding domain"/>
    <property type="match status" value="1"/>
</dbReference>
<dbReference type="Gene3D" id="3.40.190.10">
    <property type="entry name" value="Periplasmic binding protein-like II"/>
    <property type="match status" value="2"/>
</dbReference>
<evidence type="ECO:0000313" key="7">
    <source>
        <dbReference type="Proteomes" id="UP000197334"/>
    </source>
</evidence>
<dbReference type="InterPro" id="IPR058163">
    <property type="entry name" value="LysR-type_TF_proteobact-type"/>
</dbReference>
<dbReference type="RefSeq" id="WP_170938569.1">
    <property type="nucleotide sequence ID" value="NZ_JPUA01000034.1"/>
</dbReference>
<evidence type="ECO:0000256" key="2">
    <source>
        <dbReference type="ARBA" id="ARBA00023015"/>
    </source>
</evidence>
<protein>
    <recommendedName>
        <fullName evidence="5">HTH lysR-type domain-containing protein</fullName>
    </recommendedName>
</protein>
<dbReference type="PANTHER" id="PTHR30537:SF5">
    <property type="entry name" value="HTH-TYPE TRANSCRIPTIONAL ACTIVATOR TTDR-RELATED"/>
    <property type="match status" value="1"/>
</dbReference>
<evidence type="ECO:0000313" key="6">
    <source>
        <dbReference type="EMBL" id="OWV28985.1"/>
    </source>
</evidence>
<keyword evidence="4" id="KW-0804">Transcription</keyword>
<dbReference type="Proteomes" id="UP000197334">
    <property type="component" value="Unassembled WGS sequence"/>
</dbReference>
<keyword evidence="2" id="KW-0805">Transcription regulation</keyword>
<dbReference type="InterPro" id="IPR000847">
    <property type="entry name" value="LysR_HTH_N"/>
</dbReference>
<dbReference type="EMBL" id="JPUA01000034">
    <property type="protein sequence ID" value="OWV28985.1"/>
    <property type="molecule type" value="Genomic_DNA"/>
</dbReference>
<evidence type="ECO:0000256" key="1">
    <source>
        <dbReference type="ARBA" id="ARBA00009437"/>
    </source>
</evidence>
<dbReference type="SUPFAM" id="SSF53850">
    <property type="entry name" value="Periplasmic binding protein-like II"/>
    <property type="match status" value="1"/>
</dbReference>
<dbReference type="PROSITE" id="PS50931">
    <property type="entry name" value="HTH_LYSR"/>
    <property type="match status" value="1"/>
</dbReference>
<dbReference type="InterPro" id="IPR036390">
    <property type="entry name" value="WH_DNA-bd_sf"/>
</dbReference>
<sequence>MNASLQAIKVFEAAARLGSFKDAAEELSITPAGVSHHISNLENRLGVRLFNRKNRRVTLTSEGDQLSEATTAGLQKIQTALDNIKSDASRLHVDTTSSFAALVLIPLLHDFNKTNQNVDVEISTGEVVASKVNALSIRLGDAGEVDESNLLKKERFNVYGSSPFIRSINSDKPPIVYLTKWKNSKLPDSPWISWLMENGESLQNFEIRYFDQELYGVYEAIAGKGLVFCSETLASGFVKAKTLQPVSHQGVDSKLCYYIPSQSWQHSTKMQIFVDWLKSVIN</sequence>